<name>A0A6A1XL16_BACOV</name>
<dbReference type="InterPro" id="IPR010982">
    <property type="entry name" value="Lambda_DNA-bd_dom_sf"/>
</dbReference>
<accession>A0A6A1XL16</accession>
<dbReference type="Pfam" id="PF01381">
    <property type="entry name" value="HTH_3"/>
    <property type="match status" value="1"/>
</dbReference>
<organism evidence="2 3">
    <name type="scientific">Bacteroides ovatus</name>
    <dbReference type="NCBI Taxonomy" id="28116"/>
    <lineage>
        <taxon>Bacteria</taxon>
        <taxon>Pseudomonadati</taxon>
        <taxon>Bacteroidota</taxon>
        <taxon>Bacteroidia</taxon>
        <taxon>Bacteroidales</taxon>
        <taxon>Bacteroidaceae</taxon>
        <taxon>Bacteroides</taxon>
    </lineage>
</organism>
<dbReference type="AlphaFoldDB" id="A0A6A1XL16"/>
<evidence type="ECO:0000313" key="2">
    <source>
        <dbReference type="EMBL" id="KAB1328966.1"/>
    </source>
</evidence>
<comment type="caution">
    <text evidence="2">The sequence shown here is derived from an EMBL/GenBank/DDBJ whole genome shotgun (WGS) entry which is preliminary data.</text>
</comment>
<dbReference type="CDD" id="cd00093">
    <property type="entry name" value="HTH_XRE"/>
    <property type="match status" value="1"/>
</dbReference>
<dbReference type="PROSITE" id="PS50943">
    <property type="entry name" value="HTH_CROC1"/>
    <property type="match status" value="1"/>
</dbReference>
<dbReference type="SUPFAM" id="SSF47413">
    <property type="entry name" value="lambda repressor-like DNA-binding domains"/>
    <property type="match status" value="1"/>
</dbReference>
<dbReference type="SMART" id="SM00530">
    <property type="entry name" value="HTH_XRE"/>
    <property type="match status" value="1"/>
</dbReference>
<reference evidence="2 3" key="1">
    <citation type="journal article" date="2019" name="Nat. Med.">
        <title>A library of human gut bacterial isolates paired with longitudinal multiomics data enables mechanistic microbiome research.</title>
        <authorList>
            <person name="Poyet M."/>
            <person name="Groussin M."/>
            <person name="Gibbons S.M."/>
            <person name="Avila-Pacheco J."/>
            <person name="Jiang X."/>
            <person name="Kearney S.M."/>
            <person name="Perrotta A.R."/>
            <person name="Berdy B."/>
            <person name="Zhao S."/>
            <person name="Lieberman T.D."/>
            <person name="Swanson P.K."/>
            <person name="Smith M."/>
            <person name="Roesemann S."/>
            <person name="Alexander J.E."/>
            <person name="Rich S.A."/>
            <person name="Livny J."/>
            <person name="Vlamakis H."/>
            <person name="Clish C."/>
            <person name="Bullock K."/>
            <person name="Deik A."/>
            <person name="Scott J."/>
            <person name="Pierce K.A."/>
            <person name="Xavier R.J."/>
            <person name="Alm E.J."/>
        </authorList>
    </citation>
    <scope>NUCLEOTIDE SEQUENCE [LARGE SCALE GENOMIC DNA]</scope>
    <source>
        <strain evidence="2 3">BIOML-A2</strain>
    </source>
</reference>
<dbReference type="Gene3D" id="1.10.260.40">
    <property type="entry name" value="lambda repressor-like DNA-binding domains"/>
    <property type="match status" value="1"/>
</dbReference>
<sequence length="83" mass="9424">MEATKDINRIKVVLVEKKRTNKWLAEQLKKDPATVSKWCTNTSQPGLETLLQIAGVLDVDVRDLLHSTKEDAMYIKVPTNLTM</sequence>
<dbReference type="InterPro" id="IPR001387">
    <property type="entry name" value="Cro/C1-type_HTH"/>
</dbReference>
<dbReference type="EMBL" id="VWFC01000005">
    <property type="protein sequence ID" value="KAB1328966.1"/>
    <property type="molecule type" value="Genomic_DNA"/>
</dbReference>
<protein>
    <submittedName>
        <fullName evidence="2">Helix-turn-helix transcriptional regulator</fullName>
    </submittedName>
</protein>
<dbReference type="GO" id="GO:0003677">
    <property type="term" value="F:DNA binding"/>
    <property type="evidence" value="ECO:0007669"/>
    <property type="project" value="InterPro"/>
</dbReference>
<feature type="domain" description="HTH cro/C1-type" evidence="1">
    <location>
        <begin position="24"/>
        <end position="64"/>
    </location>
</feature>
<dbReference type="Proteomes" id="UP000375690">
    <property type="component" value="Unassembled WGS sequence"/>
</dbReference>
<evidence type="ECO:0000259" key="1">
    <source>
        <dbReference type="PROSITE" id="PS50943"/>
    </source>
</evidence>
<proteinExistence type="predicted"/>
<gene>
    <name evidence="2" type="ORF">F3B53_06645</name>
</gene>
<evidence type="ECO:0000313" key="3">
    <source>
        <dbReference type="Proteomes" id="UP000375690"/>
    </source>
</evidence>